<reference evidence="1" key="1">
    <citation type="submission" date="2015-12" db="EMBL/GenBank/DDBJ databases">
        <title>Gene expression during late stages of embryo sac development: a critical building block for successful pollen-pistil interactions.</title>
        <authorList>
            <person name="Liu Y."/>
            <person name="Joly V."/>
            <person name="Sabar M."/>
            <person name="Matton D.P."/>
        </authorList>
    </citation>
    <scope>NUCLEOTIDE SEQUENCE</scope>
</reference>
<dbReference type="EMBL" id="GEDG01034546">
    <property type="protein sequence ID" value="JAP09682.1"/>
    <property type="molecule type" value="Transcribed_RNA"/>
</dbReference>
<name>A0A0V0GN60_SOLCH</name>
<proteinExistence type="predicted"/>
<evidence type="ECO:0000313" key="1">
    <source>
        <dbReference type="EMBL" id="JAP09682.1"/>
    </source>
</evidence>
<dbReference type="AlphaFoldDB" id="A0A0V0GN60"/>
<sequence>GIYLKIKYYTLKRHINGINFFCSITNIYMTTGNITITIATFKITQKKRYQENIKLTGIGK</sequence>
<organism evidence="1">
    <name type="scientific">Solanum chacoense</name>
    <name type="common">Chaco potato</name>
    <dbReference type="NCBI Taxonomy" id="4108"/>
    <lineage>
        <taxon>Eukaryota</taxon>
        <taxon>Viridiplantae</taxon>
        <taxon>Streptophyta</taxon>
        <taxon>Embryophyta</taxon>
        <taxon>Tracheophyta</taxon>
        <taxon>Spermatophyta</taxon>
        <taxon>Magnoliopsida</taxon>
        <taxon>eudicotyledons</taxon>
        <taxon>Gunneridae</taxon>
        <taxon>Pentapetalae</taxon>
        <taxon>asterids</taxon>
        <taxon>lamiids</taxon>
        <taxon>Solanales</taxon>
        <taxon>Solanaceae</taxon>
        <taxon>Solanoideae</taxon>
        <taxon>Solaneae</taxon>
        <taxon>Solanum</taxon>
    </lineage>
</organism>
<protein>
    <submittedName>
        <fullName evidence="1">Putative ovule protein</fullName>
    </submittedName>
</protein>
<feature type="non-terminal residue" evidence="1">
    <location>
        <position position="1"/>
    </location>
</feature>
<accession>A0A0V0GN60</accession>